<dbReference type="InterPro" id="IPR001268">
    <property type="entry name" value="NADH_UbQ_OxRdtase_30kDa_su"/>
</dbReference>
<dbReference type="InterPro" id="IPR020396">
    <property type="entry name" value="NADH_UbQ_OxRdtase_CS"/>
</dbReference>
<feature type="compositionally biased region" description="Basic and acidic residues" evidence="6">
    <location>
        <begin position="136"/>
        <end position="160"/>
    </location>
</feature>
<keyword evidence="3 4" id="KW-1278">Translocase</keyword>
<dbReference type="GO" id="GO:0050136">
    <property type="term" value="F:NADH dehydrogenase (quinone) (non-electrogenic) activity"/>
    <property type="evidence" value="ECO:0007669"/>
    <property type="project" value="UniProtKB-UniRule"/>
</dbReference>
<dbReference type="PROSITE" id="PS00542">
    <property type="entry name" value="COMPLEX1_30K"/>
    <property type="match status" value="1"/>
</dbReference>
<evidence type="ECO:0000259" key="7">
    <source>
        <dbReference type="Pfam" id="PF00329"/>
    </source>
</evidence>
<keyword evidence="3 4" id="KW-0520">NAD</keyword>
<keyword evidence="2 3" id="KW-0813">Transport</keyword>
<evidence type="ECO:0000313" key="8">
    <source>
        <dbReference type="EMBL" id="MBB6732982.1"/>
    </source>
</evidence>
<dbReference type="Proteomes" id="UP000564644">
    <property type="component" value="Unassembled WGS sequence"/>
</dbReference>
<accession>A0A7X0VX13</accession>
<feature type="region of interest" description="Disordered" evidence="6">
    <location>
        <begin position="1"/>
        <end position="209"/>
    </location>
</feature>
<evidence type="ECO:0000256" key="2">
    <source>
        <dbReference type="ARBA" id="ARBA00022448"/>
    </source>
</evidence>
<dbReference type="GO" id="GO:0008137">
    <property type="term" value="F:NADH dehydrogenase (ubiquinone) activity"/>
    <property type="evidence" value="ECO:0007669"/>
    <property type="project" value="InterPro"/>
</dbReference>
<feature type="compositionally biased region" description="Low complexity" evidence="6">
    <location>
        <begin position="60"/>
        <end position="73"/>
    </location>
</feature>
<reference evidence="8 9" key="1">
    <citation type="submission" date="2020-08" db="EMBL/GenBank/DDBJ databases">
        <title>Cohnella phylogeny.</title>
        <authorList>
            <person name="Dunlap C."/>
        </authorList>
    </citation>
    <scope>NUCLEOTIDE SEQUENCE [LARGE SCALE GENOMIC DNA]</scope>
    <source>
        <strain evidence="8 9">CBP 2801</strain>
    </source>
</reference>
<dbReference type="NCBIfam" id="TIGR01961">
    <property type="entry name" value="NuoC_fam"/>
    <property type="match status" value="1"/>
</dbReference>
<sequence length="362" mass="38092">MSGEDRREESAKLNETKGEERRETEEEAPTEGSAGTSAEGAGTTPTDAPAEGDNREDVPSAEADSGAAGAGADPNGRKPEGEEQASAPKQVQAAAEPKTGPVDAKQAAEGEPAAPPAKAAEEAAAPAASSAGGEAPVRRQETDEEKAARRKAALEAREAAKAAAAQGAARPEAAGGAAAAGRNPAAAAGRAAPAAADAPPPPPSPNQPRLDRAAQLLRELVNEDAVEEASINEPNDHLPTLVIKRDRWQACAGLFRSHPELNIDYLRNVAGVDHETHMEVIYHLLSLDSGHNYAVKVRTDRESPSVPSVTPIWPTANWNEREIYDLLGIDFPGHPDLRRIMMPDDWVGHPLRKDYAPLDPEV</sequence>
<dbReference type="Gene3D" id="3.30.460.80">
    <property type="entry name" value="NADH:ubiquinone oxidoreductase, 30kDa subunit"/>
    <property type="match status" value="1"/>
</dbReference>
<evidence type="ECO:0000256" key="4">
    <source>
        <dbReference type="RuleBase" id="RU003456"/>
    </source>
</evidence>
<protein>
    <recommendedName>
        <fullName evidence="3">NADH-quinone oxidoreductase subunit C</fullName>
        <ecNumber evidence="3">7.1.1.-</ecNumber>
    </recommendedName>
    <alternativeName>
        <fullName evidence="3">NADH dehydrogenase I subunit C</fullName>
    </alternativeName>
    <alternativeName>
        <fullName evidence="3">NDH-1 subunit C</fullName>
    </alternativeName>
</protein>
<comment type="catalytic activity">
    <reaction evidence="3 5">
        <text>a quinone + NADH + 5 H(+)(in) = a quinol + NAD(+) + 4 H(+)(out)</text>
        <dbReference type="Rhea" id="RHEA:57888"/>
        <dbReference type="ChEBI" id="CHEBI:15378"/>
        <dbReference type="ChEBI" id="CHEBI:24646"/>
        <dbReference type="ChEBI" id="CHEBI:57540"/>
        <dbReference type="ChEBI" id="CHEBI:57945"/>
        <dbReference type="ChEBI" id="CHEBI:132124"/>
    </reaction>
</comment>
<dbReference type="GO" id="GO:0005886">
    <property type="term" value="C:plasma membrane"/>
    <property type="evidence" value="ECO:0007669"/>
    <property type="project" value="UniProtKB-SubCell"/>
</dbReference>
<keyword evidence="3" id="KW-0472">Membrane</keyword>
<dbReference type="Pfam" id="PF00329">
    <property type="entry name" value="Complex1_30kDa"/>
    <property type="match status" value="1"/>
</dbReference>
<evidence type="ECO:0000256" key="1">
    <source>
        <dbReference type="ARBA" id="ARBA00007569"/>
    </source>
</evidence>
<gene>
    <name evidence="3" type="primary">nuoC</name>
    <name evidence="8" type="ORF">H7C18_18870</name>
</gene>
<dbReference type="EMBL" id="JACJVO010000024">
    <property type="protein sequence ID" value="MBB6732982.1"/>
    <property type="molecule type" value="Genomic_DNA"/>
</dbReference>
<dbReference type="RefSeq" id="WP_185130650.1">
    <property type="nucleotide sequence ID" value="NZ_JACJVO010000024.1"/>
</dbReference>
<dbReference type="GO" id="GO:0048038">
    <property type="term" value="F:quinone binding"/>
    <property type="evidence" value="ECO:0007669"/>
    <property type="project" value="UniProtKB-KW"/>
</dbReference>
<dbReference type="AlphaFoldDB" id="A0A7X0VX13"/>
<dbReference type="PANTHER" id="PTHR10884:SF14">
    <property type="entry name" value="NADH DEHYDROGENASE [UBIQUINONE] IRON-SULFUR PROTEIN 3, MITOCHONDRIAL"/>
    <property type="match status" value="1"/>
</dbReference>
<evidence type="ECO:0000313" key="9">
    <source>
        <dbReference type="Proteomes" id="UP000564644"/>
    </source>
</evidence>
<evidence type="ECO:0000256" key="5">
    <source>
        <dbReference type="RuleBase" id="RU003582"/>
    </source>
</evidence>
<dbReference type="PANTHER" id="PTHR10884">
    <property type="entry name" value="NADH DEHYDROGENASE UBIQUINONE IRON-SULFUR PROTEIN 3"/>
    <property type="match status" value="1"/>
</dbReference>
<dbReference type="HAMAP" id="MF_01357">
    <property type="entry name" value="NDH1_NuoC"/>
    <property type="match status" value="1"/>
</dbReference>
<feature type="compositionally biased region" description="Low complexity" evidence="6">
    <location>
        <begin position="104"/>
        <end position="135"/>
    </location>
</feature>
<dbReference type="InterPro" id="IPR037232">
    <property type="entry name" value="NADH_quin_OxRdtase_su_C/D-like"/>
</dbReference>
<comment type="subcellular location">
    <subcellularLocation>
        <location evidence="3">Cell membrane</location>
        <topology evidence="3">Peripheral membrane protein</topology>
        <orientation evidence="3">Cytoplasmic side</orientation>
    </subcellularLocation>
</comment>
<dbReference type="InterPro" id="IPR010218">
    <property type="entry name" value="NADH_DH_suC"/>
</dbReference>
<comment type="subunit">
    <text evidence="3">NDH-1 is composed of 14 different subunits. Subunits NuoB, C, D, E, F, and G constitute the peripheral sector of the complex.</text>
</comment>
<proteinExistence type="inferred from homology"/>
<comment type="caution">
    <text evidence="8">The sequence shown here is derived from an EMBL/GenBank/DDBJ whole genome shotgun (WGS) entry which is preliminary data.</text>
</comment>
<keyword evidence="9" id="KW-1185">Reference proteome</keyword>
<feature type="compositionally biased region" description="Low complexity" evidence="6">
    <location>
        <begin position="30"/>
        <end position="44"/>
    </location>
</feature>
<feature type="compositionally biased region" description="Low complexity" evidence="6">
    <location>
        <begin position="161"/>
        <end position="197"/>
    </location>
</feature>
<organism evidence="8 9">
    <name type="scientific">Cohnella zeiphila</name>
    <dbReference type="NCBI Taxonomy" id="2761120"/>
    <lineage>
        <taxon>Bacteria</taxon>
        <taxon>Bacillati</taxon>
        <taxon>Bacillota</taxon>
        <taxon>Bacilli</taxon>
        <taxon>Bacillales</taxon>
        <taxon>Paenibacillaceae</taxon>
        <taxon>Cohnella</taxon>
    </lineage>
</organism>
<evidence type="ECO:0000256" key="3">
    <source>
        <dbReference type="HAMAP-Rule" id="MF_01357"/>
    </source>
</evidence>
<dbReference type="SUPFAM" id="SSF143243">
    <property type="entry name" value="Nqo5-like"/>
    <property type="match status" value="1"/>
</dbReference>
<dbReference type="EC" id="7.1.1.-" evidence="3"/>
<evidence type="ECO:0000256" key="6">
    <source>
        <dbReference type="SAM" id="MobiDB-lite"/>
    </source>
</evidence>
<keyword evidence="3" id="KW-1003">Cell membrane</keyword>
<keyword evidence="3 5" id="KW-0874">Quinone</keyword>
<comment type="function">
    <text evidence="3">NDH-1 shuttles electrons from NADH, via FMN and iron-sulfur (Fe-S) centers, to quinones in the respiratory chain. The immediate electron acceptor for the enzyme in this species is believed to be a menaquinone. Couples the redox reaction to proton translocation (for every two electrons transferred, four hydrogen ions are translocated across the cytoplasmic membrane), and thus conserves the redox energy in a proton gradient.</text>
</comment>
<name>A0A7X0VX13_9BACL</name>
<feature type="compositionally biased region" description="Basic and acidic residues" evidence="6">
    <location>
        <begin position="1"/>
        <end position="24"/>
    </location>
</feature>
<feature type="domain" description="NADH:ubiquinone oxidoreductase 30kDa subunit" evidence="7">
    <location>
        <begin position="242"/>
        <end position="356"/>
    </location>
</feature>
<comment type="similarity">
    <text evidence="1 3 4">Belongs to the complex I 30 kDa subunit family.</text>
</comment>